<dbReference type="SUPFAM" id="SSF51126">
    <property type="entry name" value="Pectin lyase-like"/>
    <property type="match status" value="1"/>
</dbReference>
<comment type="subcellular location">
    <subcellularLocation>
        <location evidence="1">Secreted</location>
        <location evidence="1">Cell wall</location>
    </subcellularLocation>
</comment>
<evidence type="ECO:0000256" key="2">
    <source>
        <dbReference type="ARBA" id="ARBA00008834"/>
    </source>
</evidence>
<dbReference type="Proteomes" id="UP001153076">
    <property type="component" value="Unassembled WGS sequence"/>
</dbReference>
<keyword evidence="6 8" id="KW-0326">Glycosidase</keyword>
<dbReference type="InterPro" id="IPR011050">
    <property type="entry name" value="Pectin_lyase_fold/virulence"/>
</dbReference>
<dbReference type="AlphaFoldDB" id="A0A9Q1JWG1"/>
<dbReference type="OrthoDB" id="187139at2759"/>
<protein>
    <submittedName>
        <fullName evidence="9">Uncharacterized protein</fullName>
    </submittedName>
</protein>
<accession>A0A9Q1JWG1</accession>
<dbReference type="EMBL" id="JAKOGI010000635">
    <property type="protein sequence ID" value="KAJ8432107.1"/>
    <property type="molecule type" value="Genomic_DNA"/>
</dbReference>
<dbReference type="Pfam" id="PF00295">
    <property type="entry name" value="Glyco_hydro_28"/>
    <property type="match status" value="2"/>
</dbReference>
<evidence type="ECO:0000256" key="6">
    <source>
        <dbReference type="ARBA" id="ARBA00023295"/>
    </source>
</evidence>
<keyword evidence="7" id="KW-0961">Cell wall biogenesis/degradation</keyword>
<evidence type="ECO:0000256" key="8">
    <source>
        <dbReference type="RuleBase" id="RU361169"/>
    </source>
</evidence>
<keyword evidence="3" id="KW-0134">Cell wall</keyword>
<dbReference type="GO" id="GO:0005975">
    <property type="term" value="P:carbohydrate metabolic process"/>
    <property type="evidence" value="ECO:0007669"/>
    <property type="project" value="InterPro"/>
</dbReference>
<name>A0A9Q1JWG1_9CARY</name>
<comment type="caution">
    <text evidence="9">The sequence shown here is derived from an EMBL/GenBank/DDBJ whole genome shotgun (WGS) entry which is preliminary data.</text>
</comment>
<sequence length="185" mass="20296">MHLKNIAIDASIMSLNIDEIHIGQSNRVNITGADIDTGDDYISLGDGRKHINNANIACGLGHGISVESLGRYRDEQPVPSRVRISDVLLKDIQGTSAAEMTMQLTCNKSMLCQNAKLGDIDLKYIGMDKNVKNAISQCPMLSHPSWCLRGGEGMQHLGRGEGMQSWKDVPPTIHLQELYHAKEST</sequence>
<evidence type="ECO:0000313" key="10">
    <source>
        <dbReference type="Proteomes" id="UP001153076"/>
    </source>
</evidence>
<dbReference type="GO" id="GO:0071555">
    <property type="term" value="P:cell wall organization"/>
    <property type="evidence" value="ECO:0007669"/>
    <property type="project" value="UniProtKB-KW"/>
</dbReference>
<evidence type="ECO:0000256" key="1">
    <source>
        <dbReference type="ARBA" id="ARBA00004191"/>
    </source>
</evidence>
<reference evidence="9" key="1">
    <citation type="submission" date="2022-04" db="EMBL/GenBank/DDBJ databases">
        <title>Carnegiea gigantea Genome sequencing and assembly v2.</title>
        <authorList>
            <person name="Copetti D."/>
            <person name="Sanderson M.J."/>
            <person name="Burquez A."/>
            <person name="Wojciechowski M.F."/>
        </authorList>
    </citation>
    <scope>NUCLEOTIDE SEQUENCE</scope>
    <source>
        <strain evidence="9">SGP5-SGP5p</strain>
        <tissue evidence="9">Aerial part</tissue>
    </source>
</reference>
<dbReference type="InterPro" id="IPR000743">
    <property type="entry name" value="Glyco_hydro_28"/>
</dbReference>
<keyword evidence="4" id="KW-0964">Secreted</keyword>
<proteinExistence type="inferred from homology"/>
<evidence type="ECO:0000256" key="3">
    <source>
        <dbReference type="ARBA" id="ARBA00022512"/>
    </source>
</evidence>
<evidence type="ECO:0000256" key="5">
    <source>
        <dbReference type="ARBA" id="ARBA00022801"/>
    </source>
</evidence>
<evidence type="ECO:0000256" key="4">
    <source>
        <dbReference type="ARBA" id="ARBA00022525"/>
    </source>
</evidence>
<dbReference type="GO" id="GO:0004650">
    <property type="term" value="F:polygalacturonase activity"/>
    <property type="evidence" value="ECO:0007669"/>
    <property type="project" value="InterPro"/>
</dbReference>
<gene>
    <name evidence="9" type="ORF">Cgig2_010231</name>
</gene>
<keyword evidence="10" id="KW-1185">Reference proteome</keyword>
<keyword evidence="5 8" id="KW-0378">Hydrolase</keyword>
<dbReference type="InterPro" id="IPR012334">
    <property type="entry name" value="Pectin_lyas_fold"/>
</dbReference>
<organism evidence="9 10">
    <name type="scientific">Carnegiea gigantea</name>
    <dbReference type="NCBI Taxonomy" id="171969"/>
    <lineage>
        <taxon>Eukaryota</taxon>
        <taxon>Viridiplantae</taxon>
        <taxon>Streptophyta</taxon>
        <taxon>Embryophyta</taxon>
        <taxon>Tracheophyta</taxon>
        <taxon>Spermatophyta</taxon>
        <taxon>Magnoliopsida</taxon>
        <taxon>eudicotyledons</taxon>
        <taxon>Gunneridae</taxon>
        <taxon>Pentapetalae</taxon>
        <taxon>Caryophyllales</taxon>
        <taxon>Cactineae</taxon>
        <taxon>Cactaceae</taxon>
        <taxon>Cactoideae</taxon>
        <taxon>Echinocereeae</taxon>
        <taxon>Carnegiea</taxon>
    </lineage>
</organism>
<evidence type="ECO:0000313" key="9">
    <source>
        <dbReference type="EMBL" id="KAJ8432107.1"/>
    </source>
</evidence>
<dbReference type="PANTHER" id="PTHR31375">
    <property type="match status" value="1"/>
</dbReference>
<dbReference type="Gene3D" id="2.160.20.10">
    <property type="entry name" value="Single-stranded right-handed beta-helix, Pectin lyase-like"/>
    <property type="match status" value="2"/>
</dbReference>
<comment type="similarity">
    <text evidence="2 8">Belongs to the glycosyl hydrolase 28 family.</text>
</comment>
<evidence type="ECO:0000256" key="7">
    <source>
        <dbReference type="ARBA" id="ARBA00023316"/>
    </source>
</evidence>